<organism evidence="4 5">
    <name type="scientific">Frondihabitans cladoniiphilus</name>
    <dbReference type="NCBI Taxonomy" id="715785"/>
    <lineage>
        <taxon>Bacteria</taxon>
        <taxon>Bacillati</taxon>
        <taxon>Actinomycetota</taxon>
        <taxon>Actinomycetes</taxon>
        <taxon>Micrococcales</taxon>
        <taxon>Microbacteriaceae</taxon>
        <taxon>Frondihabitans</taxon>
    </lineage>
</organism>
<proteinExistence type="predicted"/>
<name>A0ABP8VJ51_9MICO</name>
<dbReference type="EMBL" id="BAABLM010000001">
    <property type="protein sequence ID" value="GAA4664993.1"/>
    <property type="molecule type" value="Genomic_DNA"/>
</dbReference>
<keyword evidence="2" id="KW-0812">Transmembrane</keyword>
<accession>A0ABP8VJ51</accession>
<dbReference type="RefSeq" id="WP_345372326.1">
    <property type="nucleotide sequence ID" value="NZ_BAABLM010000001.1"/>
</dbReference>
<dbReference type="InterPro" id="IPR002881">
    <property type="entry name" value="DUF58"/>
</dbReference>
<dbReference type="PANTHER" id="PTHR34351:SF1">
    <property type="entry name" value="SLR1927 PROTEIN"/>
    <property type="match status" value="1"/>
</dbReference>
<gene>
    <name evidence="4" type="ORF">GCM10025780_02660</name>
</gene>
<keyword evidence="2" id="KW-1133">Transmembrane helix</keyword>
<evidence type="ECO:0000256" key="1">
    <source>
        <dbReference type="SAM" id="MobiDB-lite"/>
    </source>
</evidence>
<feature type="compositionally biased region" description="Basic and acidic residues" evidence="1">
    <location>
        <begin position="187"/>
        <end position="203"/>
    </location>
</feature>
<protein>
    <submittedName>
        <fullName evidence="4">DUF58 domain-containing protein</fullName>
    </submittedName>
</protein>
<evidence type="ECO:0000313" key="4">
    <source>
        <dbReference type="EMBL" id="GAA4664993.1"/>
    </source>
</evidence>
<feature type="transmembrane region" description="Helical" evidence="2">
    <location>
        <begin position="25"/>
        <end position="42"/>
    </location>
</feature>
<evidence type="ECO:0000313" key="5">
    <source>
        <dbReference type="Proteomes" id="UP001501295"/>
    </source>
</evidence>
<feature type="transmembrane region" description="Helical" evidence="2">
    <location>
        <begin position="48"/>
        <end position="67"/>
    </location>
</feature>
<evidence type="ECO:0000259" key="3">
    <source>
        <dbReference type="Pfam" id="PF01882"/>
    </source>
</evidence>
<comment type="caution">
    <text evidence="4">The sequence shown here is derived from an EMBL/GenBank/DDBJ whole genome shotgun (WGS) entry which is preliminary data.</text>
</comment>
<evidence type="ECO:0000256" key="2">
    <source>
        <dbReference type="SAM" id="Phobius"/>
    </source>
</evidence>
<dbReference type="Pfam" id="PF01882">
    <property type="entry name" value="DUF58"/>
    <property type="match status" value="1"/>
</dbReference>
<feature type="region of interest" description="Disordered" evidence="1">
    <location>
        <begin position="187"/>
        <end position="216"/>
    </location>
</feature>
<keyword evidence="5" id="KW-1185">Reference proteome</keyword>
<reference evidence="5" key="1">
    <citation type="journal article" date="2019" name="Int. J. Syst. Evol. Microbiol.">
        <title>The Global Catalogue of Microorganisms (GCM) 10K type strain sequencing project: providing services to taxonomists for standard genome sequencing and annotation.</title>
        <authorList>
            <consortium name="The Broad Institute Genomics Platform"/>
            <consortium name="The Broad Institute Genome Sequencing Center for Infectious Disease"/>
            <person name="Wu L."/>
            <person name="Ma J."/>
        </authorList>
    </citation>
    <scope>NUCLEOTIDE SEQUENCE [LARGE SCALE GENOMIC DNA]</scope>
    <source>
        <strain evidence="5">JCM 18956</strain>
    </source>
</reference>
<dbReference type="PANTHER" id="PTHR34351">
    <property type="entry name" value="SLR1927 PROTEIN-RELATED"/>
    <property type="match status" value="1"/>
</dbReference>
<keyword evidence="2" id="KW-0472">Membrane</keyword>
<dbReference type="Proteomes" id="UP001501295">
    <property type="component" value="Unassembled WGS sequence"/>
</dbReference>
<sequence>MADVAGSEVTERGGFAFWPRPTSRGVGALVAGFVLGALGYLLASMPLVFAGVVLLVLVVAALVTVAVRPPVLTATRRFSPDRAVAGRDVAEALTLATTARHPVAVRVRDTLDWRRMAKDESAEGTIEASGRAGVSFLHLDLPRGRHRVGPARVEVVESFGLARRLVLVPGRTELVVIPDVVSIGGGRESRSLGEGARQRRDHSLAGGQDDPITREYRRGDPMRRVHWRATARQGELMVRQEEQHGLPSARVVLPLDSSNWRDAHPTSGSGASVSEGFEWAVSMAASIAVELGLAGSQTRVIDLGGGTLALHDPSSTPLFLELLADVALGGAAHERSPEPAPREPIVALVSTLTAAEVERLGGLRGPGVPGVALVVHLDDDVLTAPDTAPDSPRDVVAALRESGWSVVETTATADRAAVLGLPGVLGG</sequence>
<feature type="domain" description="DUF58" evidence="3">
    <location>
        <begin position="213"/>
        <end position="290"/>
    </location>
</feature>